<sequence>MIEPQVFDSTDYSNRLACNEELMALVAAEFIKEAQGLLDILHAHIVNQEWGEFSLVAHRLRGAALEVSGNRFCKLIAEMEMLYKQGSVEAISSRYSMLKEEFDALVYALKQHVLH</sequence>
<evidence type="ECO:0000256" key="1">
    <source>
        <dbReference type="ARBA" id="ARBA00023012"/>
    </source>
</evidence>
<evidence type="ECO:0000313" key="5">
    <source>
        <dbReference type="Proteomes" id="UP000247551"/>
    </source>
</evidence>
<comment type="caution">
    <text evidence="4">The sequence shown here is derived from an EMBL/GenBank/DDBJ whole genome shotgun (WGS) entry which is preliminary data.</text>
</comment>
<dbReference type="Gene3D" id="1.20.120.160">
    <property type="entry name" value="HPT domain"/>
    <property type="match status" value="1"/>
</dbReference>
<dbReference type="GO" id="GO:0000160">
    <property type="term" value="P:phosphorelay signal transduction system"/>
    <property type="evidence" value="ECO:0007669"/>
    <property type="project" value="UniProtKB-KW"/>
</dbReference>
<accession>A0A318V3Q0</accession>
<gene>
    <name evidence="4" type="ORF">DFP75_103228</name>
</gene>
<dbReference type="InterPro" id="IPR008207">
    <property type="entry name" value="Sig_transdc_His_kin_Hpt_dom"/>
</dbReference>
<proteinExistence type="predicted"/>
<dbReference type="Pfam" id="PF01627">
    <property type="entry name" value="Hpt"/>
    <property type="match status" value="1"/>
</dbReference>
<feature type="modified residue" description="Phosphohistidine" evidence="2">
    <location>
        <position position="58"/>
    </location>
</feature>
<dbReference type="RefSeq" id="WP_110574917.1">
    <property type="nucleotide sequence ID" value="NZ_QKLW01000003.1"/>
</dbReference>
<keyword evidence="5" id="KW-1185">Reference proteome</keyword>
<evidence type="ECO:0000313" key="4">
    <source>
        <dbReference type="EMBL" id="PYF82400.1"/>
    </source>
</evidence>
<keyword evidence="2" id="KW-0597">Phosphoprotein</keyword>
<dbReference type="InterPro" id="IPR036641">
    <property type="entry name" value="HPT_dom_sf"/>
</dbReference>
<dbReference type="EMBL" id="QKLW01000003">
    <property type="protein sequence ID" value="PYF82400.1"/>
    <property type="molecule type" value="Genomic_DNA"/>
</dbReference>
<feature type="domain" description="HPt" evidence="3">
    <location>
        <begin position="19"/>
        <end position="112"/>
    </location>
</feature>
<dbReference type="PROSITE" id="PS50894">
    <property type="entry name" value="HPT"/>
    <property type="match status" value="1"/>
</dbReference>
<dbReference type="Proteomes" id="UP000247551">
    <property type="component" value="Unassembled WGS sequence"/>
</dbReference>
<evidence type="ECO:0000259" key="3">
    <source>
        <dbReference type="PROSITE" id="PS50894"/>
    </source>
</evidence>
<keyword evidence="1" id="KW-0902">Two-component regulatory system</keyword>
<dbReference type="AlphaFoldDB" id="A0A318V3Q0"/>
<dbReference type="GO" id="GO:0004672">
    <property type="term" value="F:protein kinase activity"/>
    <property type="evidence" value="ECO:0007669"/>
    <property type="project" value="UniProtKB-ARBA"/>
</dbReference>
<protein>
    <recommendedName>
        <fullName evidence="3">HPt domain-containing protein</fullName>
    </recommendedName>
</protein>
<name>A0A318V3Q0_9GAMM</name>
<reference evidence="4 5" key="1">
    <citation type="submission" date="2018-06" db="EMBL/GenBank/DDBJ databases">
        <title>Genomic Encyclopedia of Type Strains, Phase III (KMG-III): the genomes of soil and plant-associated and newly described type strains.</title>
        <authorList>
            <person name="Whitman W."/>
        </authorList>
    </citation>
    <scope>NUCLEOTIDE SEQUENCE [LARGE SCALE GENOMIC DNA]</scope>
    <source>
        <strain evidence="4 5">CECT 7730</strain>
    </source>
</reference>
<organism evidence="4 5">
    <name type="scientific">Marinomonas alcarazii</name>
    <dbReference type="NCBI Taxonomy" id="491949"/>
    <lineage>
        <taxon>Bacteria</taxon>
        <taxon>Pseudomonadati</taxon>
        <taxon>Pseudomonadota</taxon>
        <taxon>Gammaproteobacteria</taxon>
        <taxon>Oceanospirillales</taxon>
        <taxon>Oceanospirillaceae</taxon>
        <taxon>Marinomonas</taxon>
    </lineage>
</organism>
<evidence type="ECO:0000256" key="2">
    <source>
        <dbReference type="PROSITE-ProRule" id="PRU00110"/>
    </source>
</evidence>
<dbReference type="SUPFAM" id="SSF47226">
    <property type="entry name" value="Histidine-containing phosphotransfer domain, HPT domain"/>
    <property type="match status" value="1"/>
</dbReference>